<keyword evidence="4" id="KW-1185">Reference proteome</keyword>
<protein>
    <recommendedName>
        <fullName evidence="2">Ribosome biogenesis protein BMS1/TSR1 C-terminal domain-containing protein</fullName>
    </recommendedName>
</protein>
<evidence type="ECO:0000313" key="3">
    <source>
        <dbReference type="EMBL" id="MCL7042522.1"/>
    </source>
</evidence>
<dbReference type="Pfam" id="PF08142">
    <property type="entry name" value="AARP2CN"/>
    <property type="match status" value="1"/>
</dbReference>
<feature type="domain" description="Ribosome biogenesis protein BMS1/TSR1 C-terminal" evidence="2">
    <location>
        <begin position="2"/>
        <end position="294"/>
    </location>
</feature>
<dbReference type="GO" id="GO:0005634">
    <property type="term" value="C:nucleus"/>
    <property type="evidence" value="ECO:0007669"/>
    <property type="project" value="InterPro"/>
</dbReference>
<dbReference type="SMART" id="SM01362">
    <property type="entry name" value="DUF663"/>
    <property type="match status" value="1"/>
</dbReference>
<sequence>MEKECPRDIILKGYLRGCHIEEGTKVHIAGVGDFLLARVTIIADPFPLTCMENECCGAGTYVSFEFHGVPFEMVKNHDPCQPILVGGISIEEENAGQIKVKLERHSWHLKLLKSKDPIIVSVGWRRYQTSPIYALKTGPHGCYRFLRCAPENKSCIAMFWGPLAPLNTGVAVVQRLADNEAAFRFLAKAFVVDVNQAARIFKKSSRIGTPCKISKNTAYIMNMFISDLEIANFKDAKIHTQSGICGKIIEPAGEDLIHGLESKDGQPREGIVKCTFKHKIRKSDSIFMHVYEKVEVPRFFNTMTTSPESPDRIWEASMDTSGCQLPVNADYESYHKVCFPAWSLHHRATSKKEKEEVKRQFEELKVATEKRMRELTSTLRRQTLEQLRAVRFVKVETEYFGFC</sequence>
<dbReference type="GO" id="GO:0034511">
    <property type="term" value="F:U3 snoRNA binding"/>
    <property type="evidence" value="ECO:0007669"/>
    <property type="project" value="TreeGrafter"/>
</dbReference>
<proteinExistence type="predicted"/>
<reference evidence="3" key="1">
    <citation type="submission" date="2022-03" db="EMBL/GenBank/DDBJ databases">
        <title>A functionally conserved STORR gene fusion in Papaver species that diverged 16.8 million years ago.</title>
        <authorList>
            <person name="Catania T."/>
        </authorList>
    </citation>
    <scope>NUCLEOTIDE SEQUENCE</scope>
    <source>
        <strain evidence="3">S-191538</strain>
    </source>
</reference>
<evidence type="ECO:0000313" key="4">
    <source>
        <dbReference type="Proteomes" id="UP001177140"/>
    </source>
</evidence>
<dbReference type="PANTHER" id="PTHR12858">
    <property type="entry name" value="RIBOSOME BIOGENESIS PROTEIN"/>
    <property type="match status" value="1"/>
</dbReference>
<accession>A0AA42AVP0</accession>
<dbReference type="EMBL" id="JAJJMA010236317">
    <property type="protein sequence ID" value="MCL7042522.1"/>
    <property type="molecule type" value="Genomic_DNA"/>
</dbReference>
<dbReference type="Proteomes" id="UP001177140">
    <property type="component" value="Unassembled WGS sequence"/>
</dbReference>
<gene>
    <name evidence="3" type="ORF">MKW94_015780</name>
</gene>
<keyword evidence="1" id="KW-0175">Coiled coil</keyword>
<dbReference type="PANTHER" id="PTHR12858:SF2">
    <property type="entry name" value="RIBOSOME BIOGENESIS PROTEIN BMS1 HOMOLOG"/>
    <property type="match status" value="1"/>
</dbReference>
<name>A0AA42AVP0_PAPNU</name>
<dbReference type="GO" id="GO:0000462">
    <property type="term" value="P:maturation of SSU-rRNA from tricistronic rRNA transcript (SSU-rRNA, 5.8S rRNA, LSU-rRNA)"/>
    <property type="evidence" value="ECO:0007669"/>
    <property type="project" value="TreeGrafter"/>
</dbReference>
<dbReference type="Pfam" id="PF04950">
    <property type="entry name" value="RIBIOP_C"/>
    <property type="match status" value="1"/>
</dbReference>
<dbReference type="InterPro" id="IPR007034">
    <property type="entry name" value="BMS1_TSR1_C"/>
</dbReference>
<dbReference type="AlphaFoldDB" id="A0AA42AVP0"/>
<comment type="caution">
    <text evidence="3">The sequence shown here is derived from an EMBL/GenBank/DDBJ whole genome shotgun (WGS) entry which is preliminary data.</text>
</comment>
<dbReference type="InterPro" id="IPR012948">
    <property type="entry name" value="AARP2CN"/>
</dbReference>
<feature type="coiled-coil region" evidence="1">
    <location>
        <begin position="347"/>
        <end position="378"/>
    </location>
</feature>
<evidence type="ECO:0000256" key="1">
    <source>
        <dbReference type="SAM" id="Coils"/>
    </source>
</evidence>
<dbReference type="GO" id="GO:0000479">
    <property type="term" value="P:endonucleolytic cleavage of tricistronic rRNA transcript (SSU-rRNA, 5.8S rRNA, LSU-rRNA)"/>
    <property type="evidence" value="ECO:0007669"/>
    <property type="project" value="TreeGrafter"/>
</dbReference>
<dbReference type="GO" id="GO:0003924">
    <property type="term" value="F:GTPase activity"/>
    <property type="evidence" value="ECO:0007669"/>
    <property type="project" value="TreeGrafter"/>
</dbReference>
<organism evidence="3 4">
    <name type="scientific">Papaver nudicaule</name>
    <name type="common">Iceland poppy</name>
    <dbReference type="NCBI Taxonomy" id="74823"/>
    <lineage>
        <taxon>Eukaryota</taxon>
        <taxon>Viridiplantae</taxon>
        <taxon>Streptophyta</taxon>
        <taxon>Embryophyta</taxon>
        <taxon>Tracheophyta</taxon>
        <taxon>Spermatophyta</taxon>
        <taxon>Magnoliopsida</taxon>
        <taxon>Ranunculales</taxon>
        <taxon>Papaveraceae</taxon>
        <taxon>Papaveroideae</taxon>
        <taxon>Papaver</taxon>
    </lineage>
</organism>
<evidence type="ECO:0000259" key="2">
    <source>
        <dbReference type="SMART" id="SM01362"/>
    </source>
</evidence>
<dbReference type="InterPro" id="IPR039761">
    <property type="entry name" value="Bms1/Tsr1"/>
</dbReference>
<dbReference type="GO" id="GO:0030686">
    <property type="term" value="C:90S preribosome"/>
    <property type="evidence" value="ECO:0007669"/>
    <property type="project" value="TreeGrafter"/>
</dbReference>
<dbReference type="GO" id="GO:0005525">
    <property type="term" value="F:GTP binding"/>
    <property type="evidence" value="ECO:0007669"/>
    <property type="project" value="TreeGrafter"/>
</dbReference>